<accession>A0A6G0VXC0</accession>
<feature type="non-terminal residue" evidence="1">
    <location>
        <position position="62"/>
    </location>
</feature>
<dbReference type="EMBL" id="VUJU01011674">
    <property type="protein sequence ID" value="KAF0710374.1"/>
    <property type="molecule type" value="Genomic_DNA"/>
</dbReference>
<protein>
    <submittedName>
        <fullName evidence="1">Uncharacterized protein</fullName>
    </submittedName>
</protein>
<gene>
    <name evidence="1" type="ORF">FWK35_00029710</name>
</gene>
<dbReference type="AlphaFoldDB" id="A0A6G0VXC0"/>
<comment type="caution">
    <text evidence="1">The sequence shown here is derived from an EMBL/GenBank/DDBJ whole genome shotgun (WGS) entry which is preliminary data.</text>
</comment>
<dbReference type="OrthoDB" id="10554380at2759"/>
<keyword evidence="2" id="KW-1185">Reference proteome</keyword>
<reference evidence="1 2" key="1">
    <citation type="submission" date="2019-08" db="EMBL/GenBank/DDBJ databases">
        <title>Whole genome of Aphis craccivora.</title>
        <authorList>
            <person name="Voronova N.V."/>
            <person name="Shulinski R.S."/>
            <person name="Bandarenka Y.V."/>
            <person name="Zhorov D.G."/>
            <person name="Warner D."/>
        </authorList>
    </citation>
    <scope>NUCLEOTIDE SEQUENCE [LARGE SCALE GENOMIC DNA]</scope>
    <source>
        <strain evidence="1">180601</strain>
        <tissue evidence="1">Whole Body</tissue>
    </source>
</reference>
<organism evidence="1 2">
    <name type="scientific">Aphis craccivora</name>
    <name type="common">Cowpea aphid</name>
    <dbReference type="NCBI Taxonomy" id="307492"/>
    <lineage>
        <taxon>Eukaryota</taxon>
        <taxon>Metazoa</taxon>
        <taxon>Ecdysozoa</taxon>
        <taxon>Arthropoda</taxon>
        <taxon>Hexapoda</taxon>
        <taxon>Insecta</taxon>
        <taxon>Pterygota</taxon>
        <taxon>Neoptera</taxon>
        <taxon>Paraneoptera</taxon>
        <taxon>Hemiptera</taxon>
        <taxon>Sternorrhyncha</taxon>
        <taxon>Aphidomorpha</taxon>
        <taxon>Aphidoidea</taxon>
        <taxon>Aphididae</taxon>
        <taxon>Aphidini</taxon>
        <taxon>Aphis</taxon>
        <taxon>Aphis</taxon>
    </lineage>
</organism>
<evidence type="ECO:0000313" key="1">
    <source>
        <dbReference type="EMBL" id="KAF0710374.1"/>
    </source>
</evidence>
<sequence>MISIIIICLKMEMENLKALLNNCNTQHEFVKLCDLEQEKKYEVTCFENINTKFDSKYKIDFQ</sequence>
<evidence type="ECO:0000313" key="2">
    <source>
        <dbReference type="Proteomes" id="UP000478052"/>
    </source>
</evidence>
<proteinExistence type="predicted"/>
<dbReference type="Proteomes" id="UP000478052">
    <property type="component" value="Unassembled WGS sequence"/>
</dbReference>
<name>A0A6G0VXC0_APHCR</name>